<proteinExistence type="predicted"/>
<sequence length="654" mass="72343">MRVLSISATVSATLASAFNYACRCTPGLSTLLVIALILFNHNSIGFVALTLICHVFVVSYTARSCYGIYATWKGMLRTADEYAVNKSVLVSSPLFKPSRPPSRSTVRRADVDDLSGSEVSSDSDEQDVESSVSSYDMDDTIEITADDSGAPVHAIFVPNYKESFDTLRETLSMLASHAMARSSYDIYLAMEAQEKDAESKASILISEFSPLFRYITYTVHPGDLPGEARGKSSNLAWATRAASRRYRTLLQSNVVFTTMDADTHLLASYFQTITAHCVLHGTATFTMFVPPIVFDRNARHISPIVRCADILWSAAGIAGLYATSQIRPPTSVYSVTMTLARYVDFWDTGPEAIGEDLHMYLKCFFRTRGRLNTVPVYSPASHCNVEHGDATPSMNIAQRWFLSSQARFKQACRHMWGIVDSGYAIRHTIGLITGRHDAAESFEYIEEDGLSQDEELSLDLPEKASAIYTSASVSPSPPPLYNASQVPWKRVLILLHRLYEAHFLPVHYFIDVLACSLIPMAATVPASSLLSTVLVYTNHLRKAAAFSVIFQMVLYERVHSTALQLRLQSIQTTLLSPSSHIASKSSGKSAEIVRQSLKQVDISRRGKWINCLDYVLFPVAGTIFGAVPAVKAQILQFWGTSFVYEVSSKPTRPQ</sequence>
<dbReference type="EMBL" id="MU970052">
    <property type="protein sequence ID" value="KAK9324205.1"/>
    <property type="molecule type" value="Genomic_DNA"/>
</dbReference>
<dbReference type="Proteomes" id="UP001489719">
    <property type="component" value="Unassembled WGS sequence"/>
</dbReference>
<accession>A0ACC3TT48</accession>
<organism evidence="1 2">
    <name type="scientific">Lipomyces orientalis</name>
    <dbReference type="NCBI Taxonomy" id="1233043"/>
    <lineage>
        <taxon>Eukaryota</taxon>
        <taxon>Fungi</taxon>
        <taxon>Dikarya</taxon>
        <taxon>Ascomycota</taxon>
        <taxon>Saccharomycotina</taxon>
        <taxon>Lipomycetes</taxon>
        <taxon>Lipomycetales</taxon>
        <taxon>Lipomycetaceae</taxon>
        <taxon>Lipomyces</taxon>
    </lineage>
</organism>
<protein>
    <submittedName>
        <fullName evidence="1">Uncharacterized protein</fullName>
    </submittedName>
</protein>
<comment type="caution">
    <text evidence="1">The sequence shown here is derived from an EMBL/GenBank/DDBJ whole genome shotgun (WGS) entry which is preliminary data.</text>
</comment>
<reference evidence="2" key="1">
    <citation type="journal article" date="2024" name="Front. Bioeng. Biotechnol.">
        <title>Genome-scale model development and genomic sequencing of the oleaginous clade Lipomyces.</title>
        <authorList>
            <person name="Czajka J.J."/>
            <person name="Han Y."/>
            <person name="Kim J."/>
            <person name="Mondo S.J."/>
            <person name="Hofstad B.A."/>
            <person name="Robles A."/>
            <person name="Haridas S."/>
            <person name="Riley R."/>
            <person name="LaButti K."/>
            <person name="Pangilinan J."/>
            <person name="Andreopoulos W."/>
            <person name="Lipzen A."/>
            <person name="Yan J."/>
            <person name="Wang M."/>
            <person name="Ng V."/>
            <person name="Grigoriev I.V."/>
            <person name="Spatafora J.W."/>
            <person name="Magnuson J.K."/>
            <person name="Baker S.E."/>
            <person name="Pomraning K.R."/>
        </authorList>
    </citation>
    <scope>NUCLEOTIDE SEQUENCE [LARGE SCALE GENOMIC DNA]</scope>
    <source>
        <strain evidence="2">CBS 10300</strain>
    </source>
</reference>
<gene>
    <name evidence="1" type="ORF">V1517DRAFT_366231</name>
</gene>
<name>A0ACC3TT48_9ASCO</name>
<evidence type="ECO:0000313" key="2">
    <source>
        <dbReference type="Proteomes" id="UP001489719"/>
    </source>
</evidence>
<keyword evidence="2" id="KW-1185">Reference proteome</keyword>
<evidence type="ECO:0000313" key="1">
    <source>
        <dbReference type="EMBL" id="KAK9324205.1"/>
    </source>
</evidence>